<feature type="domain" description="Acyl-CoA dehydrogenase/oxidase C-terminal" evidence="4">
    <location>
        <begin position="19"/>
        <end position="160"/>
    </location>
</feature>
<feature type="non-terminal residue" evidence="5">
    <location>
        <position position="1"/>
    </location>
</feature>
<dbReference type="AlphaFoldDB" id="A0A383C407"/>
<dbReference type="SUPFAM" id="SSF47203">
    <property type="entry name" value="Acyl-CoA dehydrogenase C-terminal domain-like"/>
    <property type="match status" value="1"/>
</dbReference>
<dbReference type="EMBL" id="UINC01205662">
    <property type="protein sequence ID" value="SVE26932.1"/>
    <property type="molecule type" value="Genomic_DNA"/>
</dbReference>
<evidence type="ECO:0000256" key="2">
    <source>
        <dbReference type="ARBA" id="ARBA00022827"/>
    </source>
</evidence>
<dbReference type="InterPro" id="IPR036250">
    <property type="entry name" value="AcylCo_DH-like_C"/>
</dbReference>
<name>A0A383C407_9ZZZZ</name>
<keyword evidence="2" id="KW-0274">FAD</keyword>
<organism evidence="5">
    <name type="scientific">marine metagenome</name>
    <dbReference type="NCBI Taxonomy" id="408172"/>
    <lineage>
        <taxon>unclassified sequences</taxon>
        <taxon>metagenomes</taxon>
        <taxon>ecological metagenomes</taxon>
    </lineage>
</organism>
<keyword evidence="3" id="KW-0560">Oxidoreductase</keyword>
<dbReference type="GO" id="GO:0003995">
    <property type="term" value="F:acyl-CoA dehydrogenase activity"/>
    <property type="evidence" value="ECO:0007669"/>
    <property type="project" value="TreeGrafter"/>
</dbReference>
<gene>
    <name evidence="5" type="ORF">METZ01_LOCUS479786</name>
</gene>
<proteinExistence type="predicted"/>
<evidence type="ECO:0000256" key="3">
    <source>
        <dbReference type="ARBA" id="ARBA00023002"/>
    </source>
</evidence>
<dbReference type="PANTHER" id="PTHR43884">
    <property type="entry name" value="ACYL-COA DEHYDROGENASE"/>
    <property type="match status" value="1"/>
</dbReference>
<reference evidence="5" key="1">
    <citation type="submission" date="2018-05" db="EMBL/GenBank/DDBJ databases">
        <authorList>
            <person name="Lanie J.A."/>
            <person name="Ng W.-L."/>
            <person name="Kazmierczak K.M."/>
            <person name="Andrzejewski T.M."/>
            <person name="Davidsen T.M."/>
            <person name="Wayne K.J."/>
            <person name="Tettelin H."/>
            <person name="Glass J.I."/>
            <person name="Rusch D."/>
            <person name="Podicherti R."/>
            <person name="Tsui H.-C.T."/>
            <person name="Winkler M.E."/>
        </authorList>
    </citation>
    <scope>NUCLEOTIDE SEQUENCE</scope>
</reference>
<keyword evidence="1" id="KW-0285">Flavoprotein</keyword>
<dbReference type="Pfam" id="PF00441">
    <property type="entry name" value="Acyl-CoA_dh_1"/>
    <property type="match status" value="1"/>
</dbReference>
<evidence type="ECO:0000313" key="5">
    <source>
        <dbReference type="EMBL" id="SVE26932.1"/>
    </source>
</evidence>
<protein>
    <recommendedName>
        <fullName evidence="4">Acyl-CoA dehydrogenase/oxidase C-terminal domain-containing protein</fullName>
    </recommendedName>
</protein>
<accession>A0A383C407</accession>
<sequence>ELILEEVKAELISTDANIYLKALDTGRVIQAADTLGAAQCMLDQAVAYANQREQFNRVIASFQAVKHMCAEMAANLEPCRSMIWYAGHALQAVPEEAPLIACHAKAHLAEVGRFVAKTATEVHGGMGFTDLVGLHYWFKRIGCNRQLLGSPERLREDAARIQSLN</sequence>
<evidence type="ECO:0000256" key="1">
    <source>
        <dbReference type="ARBA" id="ARBA00022630"/>
    </source>
</evidence>
<dbReference type="PANTHER" id="PTHR43884:SF20">
    <property type="entry name" value="ACYL-COA DEHYDROGENASE FADE28"/>
    <property type="match status" value="1"/>
</dbReference>
<dbReference type="Gene3D" id="1.20.140.10">
    <property type="entry name" value="Butyryl-CoA Dehydrogenase, subunit A, domain 3"/>
    <property type="match status" value="1"/>
</dbReference>
<dbReference type="InterPro" id="IPR009075">
    <property type="entry name" value="AcylCo_DH/oxidase_C"/>
</dbReference>
<evidence type="ECO:0000259" key="4">
    <source>
        <dbReference type="Pfam" id="PF00441"/>
    </source>
</evidence>